<feature type="chain" id="PRO_5035887906" evidence="1">
    <location>
        <begin position="19"/>
        <end position="103"/>
    </location>
</feature>
<proteinExistence type="predicted"/>
<evidence type="ECO:0000256" key="1">
    <source>
        <dbReference type="SAM" id="SignalP"/>
    </source>
</evidence>
<feature type="signal peptide" evidence="1">
    <location>
        <begin position="1"/>
        <end position="18"/>
    </location>
</feature>
<reference evidence="2" key="2">
    <citation type="submission" date="2022-06" db="UniProtKB">
        <authorList>
            <consortium name="EnsemblMetazoa"/>
        </authorList>
    </citation>
    <scope>IDENTIFICATION</scope>
    <source>
        <strain evidence="2">DF5081</strain>
    </source>
</reference>
<organism evidence="2 3">
    <name type="scientific">Caenorhabditis japonica</name>
    <dbReference type="NCBI Taxonomy" id="281687"/>
    <lineage>
        <taxon>Eukaryota</taxon>
        <taxon>Metazoa</taxon>
        <taxon>Ecdysozoa</taxon>
        <taxon>Nematoda</taxon>
        <taxon>Chromadorea</taxon>
        <taxon>Rhabditida</taxon>
        <taxon>Rhabditina</taxon>
        <taxon>Rhabditomorpha</taxon>
        <taxon>Rhabditoidea</taxon>
        <taxon>Rhabditidae</taxon>
        <taxon>Peloderinae</taxon>
        <taxon>Caenorhabditis</taxon>
    </lineage>
</organism>
<keyword evidence="1" id="KW-0732">Signal</keyword>
<sequence>MRFLIVLFLLTISTVVLGQWQWHPFQLVLYFIFFGRELYNHFFVARFQPQPQAPQPAAAPASAPGSNVQHHPIWGRVESDDKGNMWVGDDVAKLQIVSRYSPP</sequence>
<keyword evidence="3" id="KW-1185">Reference proteome</keyword>
<dbReference type="EnsemblMetazoa" id="CJA34113.1">
    <property type="protein sequence ID" value="CJA34113.1"/>
    <property type="gene ID" value="WBGene00209960"/>
</dbReference>
<reference evidence="3" key="1">
    <citation type="submission" date="2010-08" db="EMBL/GenBank/DDBJ databases">
        <authorList>
            <consortium name="Caenorhabditis japonica Sequencing Consortium"/>
            <person name="Wilson R.K."/>
        </authorList>
    </citation>
    <scope>NUCLEOTIDE SEQUENCE [LARGE SCALE GENOMIC DNA]</scope>
    <source>
        <strain evidence="3">DF5081</strain>
    </source>
</reference>
<accession>A0A8R1INX7</accession>
<evidence type="ECO:0000313" key="3">
    <source>
        <dbReference type="Proteomes" id="UP000005237"/>
    </source>
</evidence>
<name>A0A8R1INX7_CAEJA</name>
<dbReference type="Proteomes" id="UP000005237">
    <property type="component" value="Unassembled WGS sequence"/>
</dbReference>
<dbReference type="AlphaFoldDB" id="A0A8R1INX7"/>
<evidence type="ECO:0000313" key="2">
    <source>
        <dbReference type="EnsemblMetazoa" id="CJA34113.1"/>
    </source>
</evidence>
<protein>
    <submittedName>
        <fullName evidence="2">Uncharacterized protein</fullName>
    </submittedName>
</protein>